<dbReference type="InterPro" id="IPR029000">
    <property type="entry name" value="Cyclophilin-like_dom_sf"/>
</dbReference>
<evidence type="ECO:0000313" key="6">
    <source>
        <dbReference type="EMBL" id="SHF84312.1"/>
    </source>
</evidence>
<evidence type="ECO:0000256" key="3">
    <source>
        <dbReference type="ARBA" id="ARBA00023235"/>
    </source>
</evidence>
<dbReference type="InterPro" id="IPR002130">
    <property type="entry name" value="Cyclophilin-type_PPIase_dom"/>
</dbReference>
<organism evidence="6 7">
    <name type="scientific">Bacteroides luti</name>
    <dbReference type="NCBI Taxonomy" id="1297750"/>
    <lineage>
        <taxon>Bacteria</taxon>
        <taxon>Pseudomonadati</taxon>
        <taxon>Bacteroidota</taxon>
        <taxon>Bacteroidia</taxon>
        <taxon>Bacteroidales</taxon>
        <taxon>Bacteroidaceae</taxon>
        <taxon>Bacteroides</taxon>
    </lineage>
</organism>
<dbReference type="GO" id="GO:0006457">
    <property type="term" value="P:protein folding"/>
    <property type="evidence" value="ECO:0007669"/>
    <property type="project" value="InterPro"/>
</dbReference>
<accession>A0A1M5EZ77</accession>
<evidence type="ECO:0000313" key="7">
    <source>
        <dbReference type="Proteomes" id="UP000184509"/>
    </source>
</evidence>
<evidence type="ECO:0000256" key="1">
    <source>
        <dbReference type="ARBA" id="ARBA00007365"/>
    </source>
</evidence>
<keyword evidence="2 4" id="KW-0697">Rotamase</keyword>
<keyword evidence="3 4" id="KW-0413">Isomerase</keyword>
<keyword evidence="7" id="KW-1185">Reference proteome</keyword>
<evidence type="ECO:0000256" key="2">
    <source>
        <dbReference type="ARBA" id="ARBA00023110"/>
    </source>
</evidence>
<dbReference type="CDD" id="cd00317">
    <property type="entry name" value="cyclophilin"/>
    <property type="match status" value="1"/>
</dbReference>
<dbReference type="InterPro" id="IPR020892">
    <property type="entry name" value="Cyclophilin-type_PPIase_CS"/>
</dbReference>
<evidence type="ECO:0000256" key="4">
    <source>
        <dbReference type="RuleBase" id="RU363019"/>
    </source>
</evidence>
<dbReference type="PANTHER" id="PTHR45625">
    <property type="entry name" value="PEPTIDYL-PROLYL CIS-TRANS ISOMERASE-RELATED"/>
    <property type="match status" value="1"/>
</dbReference>
<dbReference type="PRINTS" id="PR00153">
    <property type="entry name" value="CSAPPISMRASE"/>
</dbReference>
<dbReference type="Pfam" id="PF00160">
    <property type="entry name" value="Pro_isomerase"/>
    <property type="match status" value="2"/>
</dbReference>
<dbReference type="PANTHER" id="PTHR45625:SF4">
    <property type="entry name" value="PEPTIDYLPROLYL ISOMERASE DOMAIN AND WD REPEAT-CONTAINING PROTEIN 1"/>
    <property type="match status" value="1"/>
</dbReference>
<comment type="catalytic activity">
    <reaction evidence="4">
        <text>[protein]-peptidylproline (omega=180) = [protein]-peptidylproline (omega=0)</text>
        <dbReference type="Rhea" id="RHEA:16237"/>
        <dbReference type="Rhea" id="RHEA-COMP:10747"/>
        <dbReference type="Rhea" id="RHEA-COMP:10748"/>
        <dbReference type="ChEBI" id="CHEBI:83833"/>
        <dbReference type="ChEBI" id="CHEBI:83834"/>
        <dbReference type="EC" id="5.2.1.8"/>
    </reaction>
</comment>
<dbReference type="Gene3D" id="2.40.100.10">
    <property type="entry name" value="Cyclophilin-like"/>
    <property type="match status" value="2"/>
</dbReference>
<dbReference type="EC" id="5.2.1.8" evidence="4"/>
<dbReference type="GO" id="GO:0003755">
    <property type="term" value="F:peptidyl-prolyl cis-trans isomerase activity"/>
    <property type="evidence" value="ECO:0007669"/>
    <property type="project" value="UniProtKB-UniRule"/>
</dbReference>
<dbReference type="EMBL" id="FQTV01000015">
    <property type="protein sequence ID" value="SHF84312.1"/>
    <property type="molecule type" value="Genomic_DNA"/>
</dbReference>
<dbReference type="PROSITE" id="PS00170">
    <property type="entry name" value="CSA_PPIASE_1"/>
    <property type="match status" value="1"/>
</dbReference>
<dbReference type="AlphaFoldDB" id="A0A1M5EZ77"/>
<dbReference type="Proteomes" id="UP000184509">
    <property type="component" value="Unassembled WGS sequence"/>
</dbReference>
<comment type="similarity">
    <text evidence="1 4">Belongs to the cyclophilin-type PPIase family.</text>
</comment>
<feature type="domain" description="PPIase cyclophilin-type" evidence="5">
    <location>
        <begin position="12"/>
        <end position="246"/>
    </location>
</feature>
<gene>
    <name evidence="6" type="ORF">SAMN05444405_11517</name>
</gene>
<protein>
    <recommendedName>
        <fullName evidence="4">Peptidyl-prolyl cis-trans isomerase</fullName>
        <shortName evidence="4">PPIase</shortName>
        <ecNumber evidence="4">5.2.1.8</ecNumber>
    </recommendedName>
</protein>
<dbReference type="STRING" id="1297750.SAMN05444405_11517"/>
<comment type="function">
    <text evidence="4">PPIases accelerate the folding of proteins. It catalyzes the cis-trans isomerization of proline imidic peptide bonds in oligopeptides.</text>
</comment>
<sequence>MENQKETMLLIQTDLGDIKIKLYNETPQHRDNFIKLAQKGFYDGTIFHRVIKDFMIQGGDPDSKNAPKGKMLGSGDTGYTVPAEFVYPQYFHKKGVLSAARQSDEVNPKKASSGCQFYIVTGKKYSEGQILNMEQQINHGKVEEVFNTLVSKNAAKIKKLRLDRDKEGLYELQEELIAEAKAKADSLPDFKFTPEQVKAYTTVGGTPHLDNQYTVFGEVVEGMEVVDSIQKVKTNRADRPEEDIKMKVIVLE</sequence>
<dbReference type="PROSITE" id="PS50072">
    <property type="entry name" value="CSA_PPIASE_2"/>
    <property type="match status" value="1"/>
</dbReference>
<proteinExistence type="inferred from homology"/>
<reference evidence="6 7" key="1">
    <citation type="submission" date="2016-11" db="EMBL/GenBank/DDBJ databases">
        <authorList>
            <person name="Jaros S."/>
            <person name="Januszkiewicz K."/>
            <person name="Wedrychowicz H."/>
        </authorList>
    </citation>
    <scope>NUCLEOTIDE SEQUENCE [LARGE SCALE GENOMIC DNA]</scope>
    <source>
        <strain evidence="6 7">DSM 26991</strain>
    </source>
</reference>
<evidence type="ECO:0000259" key="5">
    <source>
        <dbReference type="PROSITE" id="PS50072"/>
    </source>
</evidence>
<name>A0A1M5EZ77_9BACE</name>
<dbReference type="SUPFAM" id="SSF50891">
    <property type="entry name" value="Cyclophilin-like"/>
    <property type="match status" value="2"/>
</dbReference>
<dbReference type="InterPro" id="IPR044666">
    <property type="entry name" value="Cyclophilin_A-like"/>
</dbReference>